<keyword evidence="10" id="KW-0256">Endoplasmic reticulum</keyword>
<keyword evidence="7 10" id="KW-0812">Transmembrane</keyword>
<dbReference type="Pfam" id="PF04140">
    <property type="entry name" value="ICMT"/>
    <property type="match status" value="1"/>
</dbReference>
<evidence type="ECO:0000256" key="8">
    <source>
        <dbReference type="ARBA" id="ARBA00022989"/>
    </source>
</evidence>
<feature type="compositionally biased region" description="Polar residues" evidence="11">
    <location>
        <begin position="11"/>
        <end position="22"/>
    </location>
</feature>
<dbReference type="AlphaFoldDB" id="A0A060T6X3"/>
<name>A0A060T6X3_BLAAD</name>
<dbReference type="EMBL" id="HG937692">
    <property type="protein sequence ID" value="CDP36875.1"/>
    <property type="molecule type" value="Genomic_DNA"/>
</dbReference>
<evidence type="ECO:0000256" key="10">
    <source>
        <dbReference type="RuleBase" id="RU362022"/>
    </source>
</evidence>
<comment type="similarity">
    <text evidence="2 10">Belongs to the class VI-like SAM-binding methyltransferase superfamily. Isoprenylcysteine carboxyl methyltransferase family.</text>
</comment>
<evidence type="ECO:0000256" key="9">
    <source>
        <dbReference type="ARBA" id="ARBA00023136"/>
    </source>
</evidence>
<dbReference type="PROSITE" id="PS51564">
    <property type="entry name" value="SAM_ICMT"/>
    <property type="match status" value="1"/>
</dbReference>
<dbReference type="GO" id="GO:0005789">
    <property type="term" value="C:endoplasmic reticulum membrane"/>
    <property type="evidence" value="ECO:0007669"/>
    <property type="project" value="UniProtKB-SubCell"/>
</dbReference>
<proteinExistence type="inferred from homology"/>
<dbReference type="GO" id="GO:0032259">
    <property type="term" value="P:methylation"/>
    <property type="evidence" value="ECO:0007669"/>
    <property type="project" value="UniProtKB-KW"/>
</dbReference>
<dbReference type="EC" id="2.1.1.100" evidence="3 10"/>
<keyword evidence="6 10" id="KW-0949">S-adenosyl-L-methionine</keyword>
<sequence>MEIPPALRAGNASSKASESNEFASELPPELNGAQQEVDVERYYEILYDAPNSALISAILGALIGGSLVFLFMYRPQFFQLPLYVVALSVFHFMEYYVTAKFNSSRVSVDSFLFNNGKAYNIAHGVAMTEALIEWYFCPQSGKWRYISMAGFILAVFGQLIRSLAMIQAASNFSHVIVRSREPDHRLVQSGVYAFSRHPSYCGFFYWAVGLQILLLNPISLLGFIVVLWRFFNSRIQDEEAHLIVFFGKDYVGYRERTPTRIPFIA</sequence>
<feature type="transmembrane region" description="Helical" evidence="10">
    <location>
        <begin position="53"/>
        <end position="73"/>
    </location>
</feature>
<dbReference type="Gene3D" id="1.20.120.1630">
    <property type="match status" value="1"/>
</dbReference>
<keyword evidence="8 10" id="KW-1133">Transmembrane helix</keyword>
<evidence type="ECO:0000256" key="11">
    <source>
        <dbReference type="SAM" id="MobiDB-lite"/>
    </source>
</evidence>
<accession>A0A060T6X3</accession>
<dbReference type="PhylomeDB" id="A0A060T6X3"/>
<evidence type="ECO:0000256" key="5">
    <source>
        <dbReference type="ARBA" id="ARBA00022679"/>
    </source>
</evidence>
<dbReference type="InterPro" id="IPR007269">
    <property type="entry name" value="ICMT_MeTrfase"/>
</dbReference>
<comment type="catalytic activity">
    <reaction evidence="10">
        <text>[protein]-C-terminal S-[(2E,6E)-farnesyl]-L-cysteine + S-adenosyl-L-methionine = [protein]-C-terminal S-[(2E,6E)-farnesyl]-L-cysteine methyl ester + S-adenosyl-L-homocysteine</text>
        <dbReference type="Rhea" id="RHEA:21672"/>
        <dbReference type="Rhea" id="RHEA-COMP:12125"/>
        <dbReference type="Rhea" id="RHEA-COMP:12126"/>
        <dbReference type="ChEBI" id="CHEBI:57856"/>
        <dbReference type="ChEBI" id="CHEBI:59789"/>
        <dbReference type="ChEBI" id="CHEBI:90510"/>
        <dbReference type="ChEBI" id="CHEBI:90511"/>
        <dbReference type="EC" id="2.1.1.100"/>
    </reaction>
</comment>
<evidence type="ECO:0000256" key="6">
    <source>
        <dbReference type="ARBA" id="ARBA00022691"/>
    </source>
</evidence>
<dbReference type="InterPro" id="IPR025770">
    <property type="entry name" value="PPMT_MeTrfase"/>
</dbReference>
<comment type="subcellular location">
    <subcellularLocation>
        <location evidence="10">Endoplasmic reticulum membrane</location>
        <topology evidence="10">Multi-pass membrane protein</topology>
    </subcellularLocation>
    <subcellularLocation>
        <location evidence="1">Membrane</location>
        <topology evidence="1">Multi-pass membrane protein</topology>
    </subcellularLocation>
</comment>
<evidence type="ECO:0000256" key="7">
    <source>
        <dbReference type="ARBA" id="ARBA00022692"/>
    </source>
</evidence>
<evidence type="ECO:0000256" key="1">
    <source>
        <dbReference type="ARBA" id="ARBA00004141"/>
    </source>
</evidence>
<organism evidence="12">
    <name type="scientific">Blastobotrys adeninivorans</name>
    <name type="common">Yeast</name>
    <name type="synonym">Arxula adeninivorans</name>
    <dbReference type="NCBI Taxonomy" id="409370"/>
    <lineage>
        <taxon>Eukaryota</taxon>
        <taxon>Fungi</taxon>
        <taxon>Dikarya</taxon>
        <taxon>Ascomycota</taxon>
        <taxon>Saccharomycotina</taxon>
        <taxon>Dipodascomycetes</taxon>
        <taxon>Dipodascales</taxon>
        <taxon>Trichomonascaceae</taxon>
        <taxon>Blastobotrys</taxon>
    </lineage>
</organism>
<feature type="transmembrane region" description="Helical" evidence="10">
    <location>
        <begin position="80"/>
        <end position="98"/>
    </location>
</feature>
<evidence type="ECO:0000313" key="12">
    <source>
        <dbReference type="EMBL" id="CDP36875.1"/>
    </source>
</evidence>
<reference evidence="12" key="2">
    <citation type="submission" date="2014-06" db="EMBL/GenBank/DDBJ databases">
        <title>The complete genome of Blastobotrys (Arxula) adeninivorans LS3 - a yeast of biotechnological interest.</title>
        <authorList>
            <person name="Kunze G."/>
            <person name="Gaillardin C."/>
            <person name="Czernicka M."/>
            <person name="Durrens P."/>
            <person name="Martin T."/>
            <person name="Boer E."/>
            <person name="Gabaldon T."/>
            <person name="Cruz J."/>
            <person name="Talla E."/>
            <person name="Marck C."/>
            <person name="Goffeau A."/>
            <person name="Barbe V."/>
            <person name="Baret P."/>
            <person name="Baronian K."/>
            <person name="Beier S."/>
            <person name="Bleykasten C."/>
            <person name="Bode R."/>
            <person name="Casaregola S."/>
            <person name="Despons L."/>
            <person name="Fairhead C."/>
            <person name="Giersberg M."/>
            <person name="Gierski P."/>
            <person name="Hahnel U."/>
            <person name="Hartmann A."/>
            <person name="Jankowska D."/>
            <person name="Jubin C."/>
            <person name="Jung P."/>
            <person name="Lafontaine I."/>
            <person name="Leh-Louis V."/>
            <person name="Lemaire M."/>
            <person name="Marcet-Houben M."/>
            <person name="Mascher M."/>
            <person name="Morel G."/>
            <person name="Richard G.-F."/>
            <person name="Riechen J."/>
            <person name="Sacerdot C."/>
            <person name="Sarkar A."/>
            <person name="Savel G."/>
            <person name="Schacherer J."/>
            <person name="Sherman D."/>
            <person name="Straub M.-L."/>
            <person name="Stein N."/>
            <person name="Thierry A."/>
            <person name="Trautwein-Schult A."/>
            <person name="Westhof E."/>
            <person name="Worch S."/>
            <person name="Dujon B."/>
            <person name="Souciet J.-L."/>
            <person name="Wincker P."/>
            <person name="Scholz U."/>
            <person name="Neuveglise N."/>
        </authorList>
    </citation>
    <scope>NUCLEOTIDE SEQUENCE</scope>
    <source>
        <strain evidence="12">LS3</strain>
    </source>
</reference>
<evidence type="ECO:0000256" key="4">
    <source>
        <dbReference type="ARBA" id="ARBA00022603"/>
    </source>
</evidence>
<dbReference type="PANTHER" id="PTHR12714:SF9">
    <property type="entry name" value="PROTEIN-S-ISOPRENYLCYSTEINE O-METHYLTRANSFERASE"/>
    <property type="match status" value="1"/>
</dbReference>
<feature type="transmembrane region" description="Helical" evidence="10">
    <location>
        <begin position="148"/>
        <end position="169"/>
    </location>
</feature>
<dbReference type="GO" id="GO:0004671">
    <property type="term" value="F:protein C-terminal S-isoprenylcysteine carboxyl O-methyltransferase activity"/>
    <property type="evidence" value="ECO:0007669"/>
    <property type="project" value="UniProtKB-EC"/>
</dbReference>
<gene>
    <name evidence="12" type="ORF">GNLVRS02_ARAD1B23012g</name>
</gene>
<keyword evidence="5" id="KW-0808">Transferase</keyword>
<evidence type="ECO:0000256" key="2">
    <source>
        <dbReference type="ARBA" id="ARBA00009140"/>
    </source>
</evidence>
<feature type="transmembrane region" description="Helical" evidence="10">
    <location>
        <begin position="203"/>
        <end position="228"/>
    </location>
</feature>
<reference evidence="12" key="1">
    <citation type="submission" date="2014-02" db="EMBL/GenBank/DDBJ databases">
        <authorList>
            <person name="Genoscope - CEA"/>
        </authorList>
    </citation>
    <scope>NUCLEOTIDE SEQUENCE</scope>
    <source>
        <strain evidence="12">LS3</strain>
    </source>
</reference>
<keyword evidence="9 10" id="KW-0472">Membrane</keyword>
<dbReference type="PANTHER" id="PTHR12714">
    <property type="entry name" value="PROTEIN-S ISOPRENYLCYSTEINE O-METHYLTRANSFERASE"/>
    <property type="match status" value="1"/>
</dbReference>
<evidence type="ECO:0000256" key="3">
    <source>
        <dbReference type="ARBA" id="ARBA00012151"/>
    </source>
</evidence>
<keyword evidence="4 10" id="KW-0489">Methyltransferase</keyword>
<feature type="region of interest" description="Disordered" evidence="11">
    <location>
        <begin position="1"/>
        <end position="30"/>
    </location>
</feature>
<protein>
    <recommendedName>
        <fullName evidence="3 10">Protein-S-isoprenylcysteine O-methyltransferase</fullName>
        <ecNumber evidence="3 10">2.1.1.100</ecNumber>
    </recommendedName>
</protein>